<dbReference type="CDD" id="cd06261">
    <property type="entry name" value="TM_PBP2"/>
    <property type="match status" value="1"/>
</dbReference>
<organism evidence="9 10">
    <name type="scientific">Fodinicola feengrottensis</name>
    <dbReference type="NCBI Taxonomy" id="435914"/>
    <lineage>
        <taxon>Bacteria</taxon>
        <taxon>Bacillati</taxon>
        <taxon>Actinomycetota</taxon>
        <taxon>Actinomycetes</taxon>
        <taxon>Mycobacteriales</taxon>
        <taxon>Fodinicola</taxon>
    </lineage>
</organism>
<dbReference type="PROSITE" id="PS51257">
    <property type="entry name" value="PROKAR_LIPOPROTEIN"/>
    <property type="match status" value="1"/>
</dbReference>
<keyword evidence="10" id="KW-1185">Reference proteome</keyword>
<dbReference type="InterPro" id="IPR035906">
    <property type="entry name" value="MetI-like_sf"/>
</dbReference>
<dbReference type="PROSITE" id="PS50928">
    <property type="entry name" value="ABC_TM1"/>
    <property type="match status" value="1"/>
</dbReference>
<dbReference type="PANTHER" id="PTHR43744:SF12">
    <property type="entry name" value="ABC TRANSPORTER PERMEASE PROTEIN MG189-RELATED"/>
    <property type="match status" value="1"/>
</dbReference>
<dbReference type="PANTHER" id="PTHR43744">
    <property type="entry name" value="ABC TRANSPORTER PERMEASE PROTEIN MG189-RELATED-RELATED"/>
    <property type="match status" value="1"/>
</dbReference>
<keyword evidence="2 7" id="KW-0813">Transport</keyword>
<comment type="similarity">
    <text evidence="7">Belongs to the binding-protein-dependent transport system permease family.</text>
</comment>
<evidence type="ECO:0000313" key="10">
    <source>
        <dbReference type="Proteomes" id="UP001500618"/>
    </source>
</evidence>
<feature type="transmembrane region" description="Helical" evidence="7">
    <location>
        <begin position="111"/>
        <end position="133"/>
    </location>
</feature>
<comment type="subcellular location">
    <subcellularLocation>
        <location evidence="1 7">Cell membrane</location>
        <topology evidence="1 7">Multi-pass membrane protein</topology>
    </subcellularLocation>
</comment>
<dbReference type="SUPFAM" id="SSF161098">
    <property type="entry name" value="MetI-like"/>
    <property type="match status" value="1"/>
</dbReference>
<evidence type="ECO:0000256" key="6">
    <source>
        <dbReference type="ARBA" id="ARBA00023136"/>
    </source>
</evidence>
<feature type="transmembrane region" description="Helical" evidence="7">
    <location>
        <begin position="73"/>
        <end position="99"/>
    </location>
</feature>
<evidence type="ECO:0000256" key="3">
    <source>
        <dbReference type="ARBA" id="ARBA00022475"/>
    </source>
</evidence>
<comment type="caution">
    <text evidence="9">The sequence shown here is derived from an EMBL/GenBank/DDBJ whole genome shotgun (WGS) entry which is preliminary data.</text>
</comment>
<protein>
    <recommendedName>
        <fullName evidence="8">ABC transmembrane type-1 domain-containing protein</fullName>
    </recommendedName>
</protein>
<keyword evidence="6 7" id="KW-0472">Membrane</keyword>
<evidence type="ECO:0000256" key="7">
    <source>
        <dbReference type="RuleBase" id="RU363032"/>
    </source>
</evidence>
<accession>A0ABN2FU93</accession>
<keyword evidence="4 7" id="KW-0812">Transmembrane</keyword>
<evidence type="ECO:0000313" key="9">
    <source>
        <dbReference type="EMBL" id="GAA1659657.1"/>
    </source>
</evidence>
<proteinExistence type="inferred from homology"/>
<keyword evidence="5 7" id="KW-1133">Transmembrane helix</keyword>
<reference evidence="9 10" key="1">
    <citation type="journal article" date="2019" name="Int. J. Syst. Evol. Microbiol.">
        <title>The Global Catalogue of Microorganisms (GCM) 10K type strain sequencing project: providing services to taxonomists for standard genome sequencing and annotation.</title>
        <authorList>
            <consortium name="The Broad Institute Genomics Platform"/>
            <consortium name="The Broad Institute Genome Sequencing Center for Infectious Disease"/>
            <person name="Wu L."/>
            <person name="Ma J."/>
        </authorList>
    </citation>
    <scope>NUCLEOTIDE SEQUENCE [LARGE SCALE GENOMIC DNA]</scope>
    <source>
        <strain evidence="9 10">JCM 14718</strain>
    </source>
</reference>
<name>A0ABN2FU93_9ACTN</name>
<evidence type="ECO:0000256" key="5">
    <source>
        <dbReference type="ARBA" id="ARBA00022989"/>
    </source>
</evidence>
<feature type="transmembrane region" description="Helical" evidence="7">
    <location>
        <begin position="184"/>
        <end position="207"/>
    </location>
</feature>
<dbReference type="Proteomes" id="UP001500618">
    <property type="component" value="Unassembled WGS sequence"/>
</dbReference>
<feature type="transmembrane region" description="Helical" evidence="7">
    <location>
        <begin position="145"/>
        <end position="163"/>
    </location>
</feature>
<dbReference type="Pfam" id="PF00528">
    <property type="entry name" value="BPD_transp_1"/>
    <property type="match status" value="1"/>
</dbReference>
<feature type="domain" description="ABC transmembrane type-1" evidence="8">
    <location>
        <begin position="74"/>
        <end position="263"/>
    </location>
</feature>
<dbReference type="EMBL" id="BAAANY010000002">
    <property type="protein sequence ID" value="GAA1659657.1"/>
    <property type="molecule type" value="Genomic_DNA"/>
</dbReference>
<sequence>MADSSKTLRRYGRQTVLQIFAIIVTFACVAPIALIVFASFRDVHTFNDLSLSFSGWSLAGYQQLFALGTIQTWLFNTVLVSTVGTVLTVLVDLMAAFAFSKLKWRGRDSVFLLLISTMMLPFSVTLVPTYLIANSLGLTDNYAALILPGLSAPLGTFLLRQFVRGIPDELLESARVDGASNARIFVSMIVPLSAQPMAVLAILTFVANWNNFLWPLLVIQTDSLKTLTVGLATTSTEFSVDLSSLTATTVISLVPMAILFFAFQRYFLRGVTAGAVKG</sequence>
<dbReference type="InterPro" id="IPR000515">
    <property type="entry name" value="MetI-like"/>
</dbReference>
<dbReference type="Gene3D" id="1.10.3720.10">
    <property type="entry name" value="MetI-like"/>
    <property type="match status" value="1"/>
</dbReference>
<dbReference type="RefSeq" id="WP_344306932.1">
    <property type="nucleotide sequence ID" value="NZ_BAAANY010000002.1"/>
</dbReference>
<evidence type="ECO:0000256" key="2">
    <source>
        <dbReference type="ARBA" id="ARBA00022448"/>
    </source>
</evidence>
<gene>
    <name evidence="9" type="ORF">GCM10009765_06260</name>
</gene>
<evidence type="ECO:0000256" key="1">
    <source>
        <dbReference type="ARBA" id="ARBA00004651"/>
    </source>
</evidence>
<evidence type="ECO:0000256" key="4">
    <source>
        <dbReference type="ARBA" id="ARBA00022692"/>
    </source>
</evidence>
<feature type="transmembrane region" description="Helical" evidence="7">
    <location>
        <begin position="16"/>
        <end position="40"/>
    </location>
</feature>
<keyword evidence="3" id="KW-1003">Cell membrane</keyword>
<evidence type="ECO:0000259" key="8">
    <source>
        <dbReference type="PROSITE" id="PS50928"/>
    </source>
</evidence>
<feature type="transmembrane region" description="Helical" evidence="7">
    <location>
        <begin position="242"/>
        <end position="263"/>
    </location>
</feature>